<dbReference type="SUPFAM" id="SSF51182">
    <property type="entry name" value="RmlC-like cupins"/>
    <property type="match status" value="1"/>
</dbReference>
<reference evidence="2" key="1">
    <citation type="journal article" date="2019" name="Int. J. Syst. Evol. Microbiol.">
        <title>The Global Catalogue of Microorganisms (GCM) 10K type strain sequencing project: providing services to taxonomists for standard genome sequencing and annotation.</title>
        <authorList>
            <consortium name="The Broad Institute Genomics Platform"/>
            <consortium name="The Broad Institute Genome Sequencing Center for Infectious Disease"/>
            <person name="Wu L."/>
            <person name="Ma J."/>
        </authorList>
    </citation>
    <scope>NUCLEOTIDE SEQUENCE [LARGE SCALE GENOMIC DNA]</scope>
    <source>
        <strain evidence="2">KCTC 52640</strain>
    </source>
</reference>
<evidence type="ECO:0000313" key="1">
    <source>
        <dbReference type="EMBL" id="MFC3105845.1"/>
    </source>
</evidence>
<dbReference type="InterPro" id="IPR004313">
    <property type="entry name" value="ARD"/>
</dbReference>
<protein>
    <recommendedName>
        <fullName evidence="3">Acireductone dioxygenase</fullName>
    </recommendedName>
</protein>
<comment type="caution">
    <text evidence="1">The sequence shown here is derived from an EMBL/GenBank/DDBJ whole genome shotgun (WGS) entry which is preliminary data.</text>
</comment>
<gene>
    <name evidence="1" type="ORF">ACFOSU_18400</name>
</gene>
<accession>A0ABV7ETH3</accession>
<dbReference type="Proteomes" id="UP001595462">
    <property type="component" value="Unassembled WGS sequence"/>
</dbReference>
<dbReference type="Pfam" id="PF03079">
    <property type="entry name" value="ARD"/>
    <property type="match status" value="1"/>
</dbReference>
<sequence>MTELYSDSLQTAELRLCDREPACISARLAPLGVRYQRLDLPVVAFDAAAECDEVIGSYLEPLNALLQTMPCATLDVTSVLPDHPRIDVLQRKLMTEHAHDTPEAQLMVWGCGMLFMRDQNHVWALRCEAGDFVRLPPRLYHWFEMQPGMGFRALRLFEERRASGRMWRGRDMRGVYRPATATPSARTH</sequence>
<evidence type="ECO:0008006" key="3">
    <source>
        <dbReference type="Google" id="ProtNLM"/>
    </source>
</evidence>
<dbReference type="RefSeq" id="WP_380691401.1">
    <property type="nucleotide sequence ID" value="NZ_JBHRSS010000009.1"/>
</dbReference>
<dbReference type="InterPro" id="IPR011051">
    <property type="entry name" value="RmlC_Cupin_sf"/>
</dbReference>
<dbReference type="InterPro" id="IPR014710">
    <property type="entry name" value="RmlC-like_jellyroll"/>
</dbReference>
<name>A0ABV7ETH3_9GAMM</name>
<proteinExistence type="predicted"/>
<keyword evidence="2" id="KW-1185">Reference proteome</keyword>
<dbReference type="Gene3D" id="2.60.120.10">
    <property type="entry name" value="Jelly Rolls"/>
    <property type="match status" value="1"/>
</dbReference>
<evidence type="ECO:0000313" key="2">
    <source>
        <dbReference type="Proteomes" id="UP001595462"/>
    </source>
</evidence>
<dbReference type="EMBL" id="JBHRSS010000009">
    <property type="protein sequence ID" value="MFC3105845.1"/>
    <property type="molecule type" value="Genomic_DNA"/>
</dbReference>
<organism evidence="1 2">
    <name type="scientific">Salinisphaera aquimarina</name>
    <dbReference type="NCBI Taxonomy" id="2094031"/>
    <lineage>
        <taxon>Bacteria</taxon>
        <taxon>Pseudomonadati</taxon>
        <taxon>Pseudomonadota</taxon>
        <taxon>Gammaproteobacteria</taxon>
        <taxon>Salinisphaerales</taxon>
        <taxon>Salinisphaeraceae</taxon>
        <taxon>Salinisphaera</taxon>
    </lineage>
</organism>